<keyword evidence="5" id="KW-1185">Reference proteome</keyword>
<accession>A0A7R9GE71</accession>
<sequence length="395" mass="39946">MVVSNWLNSLFHTNHSEFLAHGAPCEVNIDSKTLDWTVNMLKSHTNPPRIIFNKAQMHVFHLLTKDCYPRFVRSEYYKNLLAAAQQAGQRRRMFGFGPSSKKKTSGVDGGGSSSSSGGPGGSSGGGVGGSLSAGGSSGAGAAAAAAAGTSSSAVTSSAASAGLSRNSSDKTLKGSAVAASSSAAGIGCIASIIEQDRRLSHSHSTSDLRKIDASASLGSDDVCPWDETALSAPPPPPPPAAAHPTDGNVKKPPVLRALTTDATAADKRPPAVQLSRSTDVCPWDDSQPGPTPGSAGPAQTEVCPWDTHDGDGHSTATPATTGAVYSASCIEMQHLASGSASLPKSAQSPCQALSRINTPAKGSPGKDPYAGGGQGCDVCPWDSSGSPVPTVDDNG</sequence>
<dbReference type="InterPro" id="IPR016137">
    <property type="entry name" value="RGS"/>
</dbReference>
<evidence type="ECO:0000259" key="3">
    <source>
        <dbReference type="PROSITE" id="PS50132"/>
    </source>
</evidence>
<dbReference type="PANTHER" id="PTHR45746">
    <property type="entry name" value="LP21163P"/>
    <property type="match status" value="1"/>
</dbReference>
<dbReference type="AlphaFoldDB" id="A0A7R9GE71"/>
<keyword evidence="1" id="KW-0734">Signal transduction inhibitor</keyword>
<dbReference type="OrthoDB" id="196547at2759"/>
<feature type="domain" description="RGS" evidence="3">
    <location>
        <begin position="15"/>
        <end position="81"/>
    </location>
</feature>
<dbReference type="GO" id="GO:0008277">
    <property type="term" value="P:regulation of G protein-coupled receptor signaling pathway"/>
    <property type="evidence" value="ECO:0007669"/>
    <property type="project" value="InterPro"/>
</dbReference>
<dbReference type="GO" id="GO:0043005">
    <property type="term" value="C:neuron projection"/>
    <property type="evidence" value="ECO:0007669"/>
    <property type="project" value="TreeGrafter"/>
</dbReference>
<dbReference type="Proteomes" id="UP000678499">
    <property type="component" value="Unassembled WGS sequence"/>
</dbReference>
<feature type="region of interest" description="Disordered" evidence="2">
    <location>
        <begin position="212"/>
        <end position="299"/>
    </location>
</feature>
<dbReference type="Gene3D" id="1.10.167.10">
    <property type="entry name" value="Regulator of G-protein Signalling 4, domain 2"/>
    <property type="match status" value="1"/>
</dbReference>
<feature type="region of interest" description="Disordered" evidence="2">
    <location>
        <begin position="355"/>
        <end position="395"/>
    </location>
</feature>
<name>A0A7R9GE71_9CRUS</name>
<dbReference type="GO" id="GO:0009968">
    <property type="term" value="P:negative regulation of signal transduction"/>
    <property type="evidence" value="ECO:0007669"/>
    <property type="project" value="UniProtKB-KW"/>
</dbReference>
<dbReference type="EMBL" id="CAJPEX010000902">
    <property type="protein sequence ID" value="CAG0917573.1"/>
    <property type="molecule type" value="Genomic_DNA"/>
</dbReference>
<dbReference type="InterPro" id="IPR047016">
    <property type="entry name" value="RGS6/7/9/11"/>
</dbReference>
<gene>
    <name evidence="4" type="ORF">NMOB1V02_LOCUS5154</name>
</gene>
<feature type="compositionally biased region" description="Gly residues" evidence="2">
    <location>
        <begin position="107"/>
        <end position="129"/>
    </location>
</feature>
<dbReference type="InterPro" id="IPR036305">
    <property type="entry name" value="RGS_sf"/>
</dbReference>
<proteinExistence type="predicted"/>
<dbReference type="Pfam" id="PF00615">
    <property type="entry name" value="RGS"/>
    <property type="match status" value="1"/>
</dbReference>
<dbReference type="InterPro" id="IPR044926">
    <property type="entry name" value="RGS_subdomain_2"/>
</dbReference>
<evidence type="ECO:0000313" key="4">
    <source>
        <dbReference type="EMBL" id="CAD7277421.1"/>
    </source>
</evidence>
<dbReference type="GO" id="GO:0005096">
    <property type="term" value="F:GTPase activator activity"/>
    <property type="evidence" value="ECO:0007669"/>
    <property type="project" value="TreeGrafter"/>
</dbReference>
<dbReference type="SUPFAM" id="SSF48097">
    <property type="entry name" value="Regulator of G-protein signaling, RGS"/>
    <property type="match status" value="1"/>
</dbReference>
<dbReference type="PROSITE" id="PS50132">
    <property type="entry name" value="RGS"/>
    <property type="match status" value="1"/>
</dbReference>
<feature type="region of interest" description="Disordered" evidence="2">
    <location>
        <begin position="92"/>
        <end position="129"/>
    </location>
</feature>
<dbReference type="PANTHER" id="PTHR45746:SF5">
    <property type="entry name" value="REGULATOR OF G-PROTEIN SIGNALING 7"/>
    <property type="match status" value="1"/>
</dbReference>
<feature type="compositionally biased region" description="Pro residues" evidence="2">
    <location>
        <begin position="232"/>
        <end position="241"/>
    </location>
</feature>
<dbReference type="GO" id="GO:0005737">
    <property type="term" value="C:cytoplasm"/>
    <property type="evidence" value="ECO:0007669"/>
    <property type="project" value="TreeGrafter"/>
</dbReference>
<reference evidence="4" key="1">
    <citation type="submission" date="2020-11" db="EMBL/GenBank/DDBJ databases">
        <authorList>
            <person name="Tran Van P."/>
        </authorList>
    </citation>
    <scope>NUCLEOTIDE SEQUENCE</scope>
</reference>
<dbReference type="EMBL" id="OA882939">
    <property type="protein sequence ID" value="CAD7277421.1"/>
    <property type="molecule type" value="Genomic_DNA"/>
</dbReference>
<evidence type="ECO:0000256" key="2">
    <source>
        <dbReference type="SAM" id="MobiDB-lite"/>
    </source>
</evidence>
<organism evidence="4">
    <name type="scientific">Notodromas monacha</name>
    <dbReference type="NCBI Taxonomy" id="399045"/>
    <lineage>
        <taxon>Eukaryota</taxon>
        <taxon>Metazoa</taxon>
        <taxon>Ecdysozoa</taxon>
        <taxon>Arthropoda</taxon>
        <taxon>Crustacea</taxon>
        <taxon>Oligostraca</taxon>
        <taxon>Ostracoda</taxon>
        <taxon>Podocopa</taxon>
        <taxon>Podocopida</taxon>
        <taxon>Cypridocopina</taxon>
        <taxon>Cypridoidea</taxon>
        <taxon>Cyprididae</taxon>
        <taxon>Notodromas</taxon>
    </lineage>
</organism>
<protein>
    <recommendedName>
        <fullName evidence="3">RGS domain-containing protein</fullName>
    </recommendedName>
</protein>
<dbReference type="PRINTS" id="PR01301">
    <property type="entry name" value="RGSPROTEIN"/>
</dbReference>
<evidence type="ECO:0000256" key="1">
    <source>
        <dbReference type="ARBA" id="ARBA00022700"/>
    </source>
</evidence>
<evidence type="ECO:0000313" key="5">
    <source>
        <dbReference type="Proteomes" id="UP000678499"/>
    </source>
</evidence>
<dbReference type="GO" id="GO:0005886">
    <property type="term" value="C:plasma membrane"/>
    <property type="evidence" value="ECO:0007669"/>
    <property type="project" value="TreeGrafter"/>
</dbReference>